<feature type="transmembrane region" description="Helical" evidence="1">
    <location>
        <begin position="227"/>
        <end position="248"/>
    </location>
</feature>
<name>A0A5D3K8E6_9BRAD</name>
<keyword evidence="1" id="KW-1133">Transmembrane helix</keyword>
<evidence type="ECO:0000313" key="2">
    <source>
        <dbReference type="EMBL" id="TYL92040.1"/>
    </source>
</evidence>
<feature type="transmembrane region" description="Helical" evidence="1">
    <location>
        <begin position="179"/>
        <end position="197"/>
    </location>
</feature>
<keyword evidence="1" id="KW-0812">Transmembrane</keyword>
<organism evidence="2 3">
    <name type="scientific">Bradyrhizobium rifense</name>
    <dbReference type="NCBI Taxonomy" id="515499"/>
    <lineage>
        <taxon>Bacteria</taxon>
        <taxon>Pseudomonadati</taxon>
        <taxon>Pseudomonadota</taxon>
        <taxon>Alphaproteobacteria</taxon>
        <taxon>Hyphomicrobiales</taxon>
        <taxon>Nitrobacteraceae</taxon>
        <taxon>Bradyrhizobium</taxon>
    </lineage>
</organism>
<feature type="transmembrane region" description="Helical" evidence="1">
    <location>
        <begin position="101"/>
        <end position="121"/>
    </location>
</feature>
<dbReference type="Proteomes" id="UP000324758">
    <property type="component" value="Unassembled WGS sequence"/>
</dbReference>
<dbReference type="AlphaFoldDB" id="A0A5D3K8E6"/>
<keyword evidence="1" id="KW-0472">Membrane</keyword>
<comment type="caution">
    <text evidence="2">The sequence shown here is derived from an EMBL/GenBank/DDBJ whole genome shotgun (WGS) entry which is preliminary data.</text>
</comment>
<evidence type="ECO:0008006" key="4">
    <source>
        <dbReference type="Google" id="ProtNLM"/>
    </source>
</evidence>
<proteinExistence type="predicted"/>
<feature type="transmembrane region" description="Helical" evidence="1">
    <location>
        <begin position="128"/>
        <end position="149"/>
    </location>
</feature>
<feature type="transmembrane region" description="Helical" evidence="1">
    <location>
        <begin position="21"/>
        <end position="41"/>
    </location>
</feature>
<evidence type="ECO:0000256" key="1">
    <source>
        <dbReference type="SAM" id="Phobius"/>
    </source>
</evidence>
<reference evidence="2 3" key="1">
    <citation type="submission" date="2019-08" db="EMBL/GenBank/DDBJ databases">
        <title>Bradyrhizobium hipponensis sp. nov., a rhizobium isolated from a Lupinus angustifolius root nodule in Tunisia.</title>
        <authorList>
            <person name="Off K."/>
            <person name="Rejili M."/>
            <person name="Mars M."/>
            <person name="Brachmann A."/>
            <person name="Marin M."/>
        </authorList>
    </citation>
    <scope>NUCLEOTIDE SEQUENCE [LARGE SCALE GENOMIC DNA]</scope>
    <source>
        <strain evidence="2 3">CTAW71</strain>
    </source>
</reference>
<protein>
    <recommendedName>
        <fullName evidence="4">Glycosyltransferase RgtA/B/C/D-like domain-containing protein</fullName>
    </recommendedName>
</protein>
<feature type="transmembrane region" description="Helical" evidence="1">
    <location>
        <begin position="357"/>
        <end position="381"/>
    </location>
</feature>
<feature type="transmembrane region" description="Helical" evidence="1">
    <location>
        <begin position="155"/>
        <end position="172"/>
    </location>
</feature>
<dbReference type="RefSeq" id="WP_148775113.1">
    <property type="nucleotide sequence ID" value="NZ_VSSS01000041.1"/>
</dbReference>
<accession>A0A5D3K8E6</accession>
<keyword evidence="3" id="KW-1185">Reference proteome</keyword>
<gene>
    <name evidence="2" type="ORF">FXB40_26715</name>
</gene>
<feature type="transmembrane region" description="Helical" evidence="1">
    <location>
        <begin position="203"/>
        <end position="220"/>
    </location>
</feature>
<dbReference type="OrthoDB" id="8206438at2"/>
<evidence type="ECO:0000313" key="3">
    <source>
        <dbReference type="Proteomes" id="UP000324758"/>
    </source>
</evidence>
<dbReference type="EMBL" id="VSSS01000041">
    <property type="protein sequence ID" value="TYL92040.1"/>
    <property type="molecule type" value="Genomic_DNA"/>
</dbReference>
<sequence>MLQLTRQLRLRSFHVSNPSTLRVGMLLVLLFVSIHTSLFLFDLANPTAFLRGDRAIDRLQHIDQLMQADSRAAVANVALNSGVPGDFLQHAVLYSVGGRKLVIVSQIALGVLTLISVYFFVARISDDLKVAAVAGALVIMMPGGLLNPHLLATEAWFTFLLVFGTICVCLAVGRSRQALLPANFHLVYAGFACLGLASSIRPQGLLVPLAIAVFLAVMFPKVRGSSLLAALLAYAVFPISWMMLRLLFTGDFGLGPSNADFQTNLAFRADRILSLPMDSTGRLGLLPFVKLSVAHPLAFLNTLYTDAFNLVLNPGANHMFGYYLGLGETPDGFSWLKTRDQLGIAGVVAELFKRNGLLVALFAIWTIIHAVVLFGVGRAGLTILRAHRGAPPWIWIVMIVIATTLMSGFAAGLLRWNLRSGVEPLLAVLAAYGLLGVRPQA</sequence>
<feature type="transmembrane region" description="Helical" evidence="1">
    <location>
        <begin position="393"/>
        <end position="414"/>
    </location>
</feature>